<reference evidence="1 2" key="1">
    <citation type="submission" date="2019-06" db="EMBL/GenBank/DDBJ databases">
        <title>Whole genome shotgun sequence of Vibrio inusitatus NBRC 102082.</title>
        <authorList>
            <person name="Hosoyama A."/>
            <person name="Uohara A."/>
            <person name="Ohji S."/>
            <person name="Ichikawa N."/>
        </authorList>
    </citation>
    <scope>NUCLEOTIDE SEQUENCE [LARGE SCALE GENOMIC DNA]</scope>
    <source>
        <strain evidence="1 2">NBRC 102082</strain>
    </source>
</reference>
<comment type="caution">
    <text evidence="1">The sequence shown here is derived from an EMBL/GenBank/DDBJ whole genome shotgun (WGS) entry which is preliminary data.</text>
</comment>
<dbReference type="OrthoDB" id="5879687at2"/>
<evidence type="ECO:0000313" key="1">
    <source>
        <dbReference type="EMBL" id="GEA52113.1"/>
    </source>
</evidence>
<evidence type="ECO:0000313" key="2">
    <source>
        <dbReference type="Proteomes" id="UP000318717"/>
    </source>
</evidence>
<accession>A0A4Y3HY54</accession>
<sequence>MAYASKRFLLLSQEQQQEAQKRKLFIEKYLSYAEPSQFLESRNWERFCEDYCHSMQMNRPDREEFAKWCFDYKMWQGDLFVLAPQVEQTSPYQRANS</sequence>
<name>A0A4Y3HY54_9VIBR</name>
<proteinExistence type="predicted"/>
<dbReference type="EMBL" id="BJLF01000016">
    <property type="protein sequence ID" value="GEA52113.1"/>
    <property type="molecule type" value="Genomic_DNA"/>
</dbReference>
<dbReference type="AlphaFoldDB" id="A0A4Y3HY54"/>
<keyword evidence="2" id="KW-1185">Reference proteome</keyword>
<gene>
    <name evidence="1" type="ORF">VIN01S_29170</name>
</gene>
<dbReference type="Proteomes" id="UP000318717">
    <property type="component" value="Unassembled WGS sequence"/>
</dbReference>
<organism evidence="1 2">
    <name type="scientific">Vibrio inusitatus NBRC 102082</name>
    <dbReference type="NCBI Taxonomy" id="1219070"/>
    <lineage>
        <taxon>Bacteria</taxon>
        <taxon>Pseudomonadati</taxon>
        <taxon>Pseudomonadota</taxon>
        <taxon>Gammaproteobacteria</taxon>
        <taxon>Vibrionales</taxon>
        <taxon>Vibrionaceae</taxon>
        <taxon>Vibrio</taxon>
    </lineage>
</organism>
<dbReference type="RefSeq" id="WP_141346570.1">
    <property type="nucleotide sequence ID" value="NZ_BJLF01000016.1"/>
</dbReference>
<protein>
    <submittedName>
        <fullName evidence="1">Uncharacterized protein</fullName>
    </submittedName>
</protein>